<feature type="binding site" evidence="11">
    <location>
        <position position="289"/>
    </location>
    <ligand>
        <name>ATP</name>
        <dbReference type="ChEBI" id="CHEBI:30616"/>
    </ligand>
</feature>
<comment type="caution">
    <text evidence="14">The sequence shown here is derived from an EMBL/GenBank/DDBJ whole genome shotgun (WGS) entry which is preliminary data.</text>
</comment>
<comment type="similarity">
    <text evidence="11">Belongs to the ThiI family.</text>
</comment>
<dbReference type="Gene3D" id="3.40.50.620">
    <property type="entry name" value="HUPs"/>
    <property type="match status" value="1"/>
</dbReference>
<dbReference type="GO" id="GO:0009228">
    <property type="term" value="P:thiamine biosynthetic process"/>
    <property type="evidence" value="ECO:0007669"/>
    <property type="project" value="UniProtKB-KW"/>
</dbReference>
<dbReference type="SUPFAM" id="SSF143437">
    <property type="entry name" value="THUMP domain-like"/>
    <property type="match status" value="1"/>
</dbReference>
<evidence type="ECO:0000256" key="3">
    <source>
        <dbReference type="ARBA" id="ARBA00022555"/>
    </source>
</evidence>
<dbReference type="InterPro" id="IPR020536">
    <property type="entry name" value="ThiI_AANH"/>
</dbReference>
<keyword evidence="9" id="KW-1015">Disulfide bond</keyword>
<dbReference type="PROSITE" id="PS00819">
    <property type="entry name" value="DPS_2"/>
    <property type="match status" value="1"/>
</dbReference>
<dbReference type="GO" id="GO:0052837">
    <property type="term" value="P:thiazole biosynthetic process"/>
    <property type="evidence" value="ECO:0007669"/>
    <property type="project" value="InterPro"/>
</dbReference>
<dbReference type="Pfam" id="PF02926">
    <property type="entry name" value="THUMP"/>
    <property type="match status" value="1"/>
</dbReference>
<feature type="domain" description="Rhodanese" evidence="12">
    <location>
        <begin position="406"/>
        <end position="482"/>
    </location>
</feature>
<dbReference type="RefSeq" id="WP_253619022.1">
    <property type="nucleotide sequence ID" value="NZ_JAMZDE010000006.1"/>
</dbReference>
<dbReference type="AlphaFoldDB" id="A0A9X2JUU6"/>
<dbReference type="InterPro" id="IPR023188">
    <property type="entry name" value="DPS_DNA-bd_CS"/>
</dbReference>
<dbReference type="GO" id="GO:0009229">
    <property type="term" value="P:thiamine diphosphate biosynthetic process"/>
    <property type="evidence" value="ECO:0007669"/>
    <property type="project" value="UniProtKB-UniRule"/>
</dbReference>
<comment type="catalytic activity">
    <reaction evidence="11">
        <text>[ThiI sulfur-carrier protein]-S-sulfanyl-L-cysteine + a uridine in tRNA + 2 reduced [2Fe-2S]-[ferredoxin] + ATP + H(+) = [ThiI sulfur-carrier protein]-L-cysteine + a 4-thiouridine in tRNA + 2 oxidized [2Fe-2S]-[ferredoxin] + AMP + diphosphate</text>
        <dbReference type="Rhea" id="RHEA:24176"/>
        <dbReference type="Rhea" id="RHEA-COMP:10000"/>
        <dbReference type="Rhea" id="RHEA-COMP:10001"/>
        <dbReference type="Rhea" id="RHEA-COMP:13337"/>
        <dbReference type="Rhea" id="RHEA-COMP:13338"/>
        <dbReference type="Rhea" id="RHEA-COMP:13339"/>
        <dbReference type="Rhea" id="RHEA-COMP:13340"/>
        <dbReference type="ChEBI" id="CHEBI:15378"/>
        <dbReference type="ChEBI" id="CHEBI:29950"/>
        <dbReference type="ChEBI" id="CHEBI:30616"/>
        <dbReference type="ChEBI" id="CHEBI:33019"/>
        <dbReference type="ChEBI" id="CHEBI:33737"/>
        <dbReference type="ChEBI" id="CHEBI:33738"/>
        <dbReference type="ChEBI" id="CHEBI:61963"/>
        <dbReference type="ChEBI" id="CHEBI:65315"/>
        <dbReference type="ChEBI" id="CHEBI:136798"/>
        <dbReference type="ChEBI" id="CHEBI:456215"/>
        <dbReference type="EC" id="2.8.1.4"/>
    </reaction>
</comment>
<dbReference type="Gene3D" id="3.40.250.10">
    <property type="entry name" value="Rhodanese-like domain"/>
    <property type="match status" value="1"/>
</dbReference>
<organism evidence="14 15">
    <name type="scientific">Idiomarina rhizosphaerae</name>
    <dbReference type="NCBI Taxonomy" id="2961572"/>
    <lineage>
        <taxon>Bacteria</taxon>
        <taxon>Pseudomonadati</taxon>
        <taxon>Pseudomonadota</taxon>
        <taxon>Gammaproteobacteria</taxon>
        <taxon>Alteromonadales</taxon>
        <taxon>Idiomarinaceae</taxon>
        <taxon>Idiomarina</taxon>
    </lineage>
</organism>
<keyword evidence="4 11" id="KW-0808">Transferase</keyword>
<dbReference type="Pfam" id="PF22025">
    <property type="entry name" value="ThiI_fer"/>
    <property type="match status" value="1"/>
</dbReference>
<dbReference type="HAMAP" id="MF_00021">
    <property type="entry name" value="ThiI"/>
    <property type="match status" value="1"/>
</dbReference>
<comment type="function">
    <text evidence="11">Catalyzes the ATP-dependent transfer of a sulfur to tRNA to produce 4-thiouridine in position 8 of tRNAs, which functions as a near-UV photosensor. Also catalyzes the transfer of sulfur to the sulfur carrier protein ThiS, forming ThiS-thiocarboxylate. This is a step in the synthesis of thiazole, in the thiamine biosynthesis pathway. The sulfur is donated as persulfide by IscS.</text>
</comment>
<evidence type="ECO:0000256" key="6">
    <source>
        <dbReference type="ARBA" id="ARBA00022840"/>
    </source>
</evidence>
<evidence type="ECO:0000313" key="14">
    <source>
        <dbReference type="EMBL" id="MCP1339316.1"/>
    </source>
</evidence>
<feature type="active site" description="Cysteine persulfide intermediate" evidence="11">
    <location>
        <position position="457"/>
    </location>
</feature>
<dbReference type="InterPro" id="IPR036873">
    <property type="entry name" value="Rhodanese-like_dom_sf"/>
</dbReference>
<evidence type="ECO:0000256" key="9">
    <source>
        <dbReference type="ARBA" id="ARBA00023157"/>
    </source>
</evidence>
<dbReference type="CDD" id="cd11716">
    <property type="entry name" value="THUMP_ThiI"/>
    <property type="match status" value="1"/>
</dbReference>
<keyword evidence="8 11" id="KW-0784">Thiamine biosynthesis</keyword>
<evidence type="ECO:0000313" key="15">
    <source>
        <dbReference type="Proteomes" id="UP001139474"/>
    </source>
</evidence>
<feature type="domain" description="THUMP" evidence="13">
    <location>
        <begin position="63"/>
        <end position="167"/>
    </location>
</feature>
<evidence type="ECO:0000259" key="12">
    <source>
        <dbReference type="PROSITE" id="PS50206"/>
    </source>
</evidence>
<feature type="binding site" evidence="11">
    <location>
        <position position="298"/>
    </location>
    <ligand>
        <name>ATP</name>
        <dbReference type="ChEBI" id="CHEBI:30616"/>
    </ligand>
</feature>
<dbReference type="InterPro" id="IPR014729">
    <property type="entry name" value="Rossmann-like_a/b/a_fold"/>
</dbReference>
<dbReference type="InterPro" id="IPR054173">
    <property type="entry name" value="ThiI_fer"/>
</dbReference>
<keyword evidence="6 11" id="KW-0067">ATP-binding</keyword>
<comment type="pathway">
    <text evidence="11">Cofactor biosynthesis; thiamine diphosphate biosynthesis.</text>
</comment>
<evidence type="ECO:0000256" key="5">
    <source>
        <dbReference type="ARBA" id="ARBA00022741"/>
    </source>
</evidence>
<dbReference type="InterPro" id="IPR004114">
    <property type="entry name" value="THUMP_dom"/>
</dbReference>
<comment type="subcellular location">
    <subcellularLocation>
        <location evidence="1 11">Cytoplasm</location>
    </subcellularLocation>
</comment>
<comment type="caution">
    <text evidence="11">Lacks conserved residue(s) required for the propagation of feature annotation.</text>
</comment>
<keyword evidence="10" id="KW-0676">Redox-active center</keyword>
<keyword evidence="2 11" id="KW-0963">Cytoplasm</keyword>
<dbReference type="PANTHER" id="PTHR43209">
    <property type="entry name" value="TRNA SULFURTRANSFERASE"/>
    <property type="match status" value="1"/>
</dbReference>
<comment type="catalytic activity">
    <reaction evidence="11">
        <text>[ThiS sulfur-carrier protein]-C-terminal Gly-Gly-AMP + S-sulfanyl-L-cysteinyl-[cysteine desulfurase] + AH2 = [ThiS sulfur-carrier protein]-C-terminal-Gly-aminoethanethioate + L-cysteinyl-[cysteine desulfurase] + A + AMP + 2 H(+)</text>
        <dbReference type="Rhea" id="RHEA:43340"/>
        <dbReference type="Rhea" id="RHEA-COMP:12157"/>
        <dbReference type="Rhea" id="RHEA-COMP:12158"/>
        <dbReference type="Rhea" id="RHEA-COMP:12910"/>
        <dbReference type="Rhea" id="RHEA-COMP:19908"/>
        <dbReference type="ChEBI" id="CHEBI:13193"/>
        <dbReference type="ChEBI" id="CHEBI:15378"/>
        <dbReference type="ChEBI" id="CHEBI:17499"/>
        <dbReference type="ChEBI" id="CHEBI:29950"/>
        <dbReference type="ChEBI" id="CHEBI:61963"/>
        <dbReference type="ChEBI" id="CHEBI:90618"/>
        <dbReference type="ChEBI" id="CHEBI:232372"/>
        <dbReference type="ChEBI" id="CHEBI:456215"/>
    </reaction>
</comment>
<dbReference type="InterPro" id="IPR049962">
    <property type="entry name" value="THUMP_ThiI"/>
</dbReference>
<keyword evidence="3 11" id="KW-0820">tRNA-binding</keyword>
<dbReference type="CDD" id="cd01712">
    <property type="entry name" value="PPase_ThiI"/>
    <property type="match status" value="1"/>
</dbReference>
<evidence type="ECO:0000256" key="2">
    <source>
        <dbReference type="ARBA" id="ARBA00022490"/>
    </source>
</evidence>
<dbReference type="SUPFAM" id="SSF52402">
    <property type="entry name" value="Adenine nucleotide alpha hydrolases-like"/>
    <property type="match status" value="1"/>
</dbReference>
<dbReference type="GO" id="GO:0000049">
    <property type="term" value="F:tRNA binding"/>
    <property type="evidence" value="ECO:0007669"/>
    <property type="project" value="UniProtKB-UniRule"/>
</dbReference>
<dbReference type="SUPFAM" id="SSF52821">
    <property type="entry name" value="Rhodanese/Cell cycle control phosphatase"/>
    <property type="match status" value="1"/>
</dbReference>
<dbReference type="NCBIfam" id="TIGR04271">
    <property type="entry name" value="ThiI_C_thiazole"/>
    <property type="match status" value="1"/>
</dbReference>
<keyword evidence="15" id="KW-1185">Reference proteome</keyword>
<reference evidence="14" key="1">
    <citation type="submission" date="2022-06" db="EMBL/GenBank/DDBJ databases">
        <title>Idiomarina rhizosphaerae M1R2S28.</title>
        <authorList>
            <person name="Sun J.-Q."/>
            <person name="Li L.-F."/>
        </authorList>
    </citation>
    <scope>NUCLEOTIDE SEQUENCE</scope>
    <source>
        <strain evidence="14">M1R2S28</strain>
    </source>
</reference>
<dbReference type="GO" id="GO:0005829">
    <property type="term" value="C:cytosol"/>
    <property type="evidence" value="ECO:0007669"/>
    <property type="project" value="TreeGrafter"/>
</dbReference>
<dbReference type="InterPro" id="IPR003720">
    <property type="entry name" value="tRNA_STrfase"/>
</dbReference>
<evidence type="ECO:0000256" key="8">
    <source>
        <dbReference type="ARBA" id="ARBA00022977"/>
    </source>
</evidence>
<dbReference type="PANTHER" id="PTHR43209:SF1">
    <property type="entry name" value="TRNA SULFURTRANSFERASE"/>
    <property type="match status" value="1"/>
</dbReference>
<dbReference type="InterPro" id="IPR026340">
    <property type="entry name" value="THII_Thiazole_biosynth_dom"/>
</dbReference>
<dbReference type="InterPro" id="IPR001763">
    <property type="entry name" value="Rhodanese-like_dom"/>
</dbReference>
<dbReference type="Pfam" id="PF00581">
    <property type="entry name" value="Rhodanese"/>
    <property type="match status" value="1"/>
</dbReference>
<evidence type="ECO:0000256" key="11">
    <source>
        <dbReference type="HAMAP-Rule" id="MF_00021"/>
    </source>
</evidence>
<evidence type="ECO:0000256" key="7">
    <source>
        <dbReference type="ARBA" id="ARBA00022884"/>
    </source>
</evidence>
<name>A0A9X2JUU6_9GAMM</name>
<accession>A0A9X2JUU6</accession>
<dbReference type="NCBIfam" id="TIGR00342">
    <property type="entry name" value="tRNA uracil 4-sulfurtransferase ThiI"/>
    <property type="match status" value="1"/>
</dbReference>
<dbReference type="InterPro" id="IPR049961">
    <property type="entry name" value="ThiI_N"/>
</dbReference>
<gene>
    <name evidence="11 14" type="primary">thiI</name>
    <name evidence="14" type="ORF">NJR55_06880</name>
</gene>
<protein>
    <recommendedName>
        <fullName evidence="11">tRNA sulfurtransferase</fullName>
        <ecNumber evidence="11">2.8.1.4</ecNumber>
    </recommendedName>
    <alternativeName>
        <fullName evidence="11">Sulfur carrier protein ThiS sulfurtransferase</fullName>
    </alternativeName>
    <alternativeName>
        <fullName evidence="11">Thiamine biosynthesis protein ThiI</fullName>
    </alternativeName>
    <alternativeName>
        <fullName evidence="11">tRNA 4-thiouridine synthase</fullName>
    </alternativeName>
</protein>
<dbReference type="PROSITE" id="PS51165">
    <property type="entry name" value="THUMP"/>
    <property type="match status" value="1"/>
</dbReference>
<keyword evidence="7 11" id="KW-0694">RNA-binding</keyword>
<dbReference type="GO" id="GO:0005524">
    <property type="term" value="F:ATP binding"/>
    <property type="evidence" value="ECO:0007669"/>
    <property type="project" value="UniProtKB-UniRule"/>
</dbReference>
<dbReference type="EC" id="2.8.1.4" evidence="11"/>
<keyword evidence="5 11" id="KW-0547">Nucleotide-binding</keyword>
<dbReference type="Proteomes" id="UP001139474">
    <property type="component" value="Unassembled WGS sequence"/>
</dbReference>
<dbReference type="GO" id="GO:0002937">
    <property type="term" value="P:tRNA 4-thiouridine biosynthesis"/>
    <property type="evidence" value="ECO:0007669"/>
    <property type="project" value="TreeGrafter"/>
</dbReference>
<dbReference type="EMBL" id="JAMZDE010000006">
    <property type="protein sequence ID" value="MCP1339316.1"/>
    <property type="molecule type" value="Genomic_DNA"/>
</dbReference>
<feature type="binding site" evidence="11">
    <location>
        <begin position="185"/>
        <end position="186"/>
    </location>
    <ligand>
        <name>ATP</name>
        <dbReference type="ChEBI" id="CHEBI:30616"/>
    </ligand>
</feature>
<evidence type="ECO:0000259" key="13">
    <source>
        <dbReference type="PROSITE" id="PS51165"/>
    </source>
</evidence>
<dbReference type="InterPro" id="IPR050102">
    <property type="entry name" value="tRNA_sulfurtransferase_ThiI"/>
</dbReference>
<dbReference type="GO" id="GO:0140741">
    <property type="term" value="F:tRNA-uracil-4 sulfurtransferase activity"/>
    <property type="evidence" value="ECO:0007669"/>
    <property type="project" value="UniProtKB-EC"/>
</dbReference>
<evidence type="ECO:0000256" key="1">
    <source>
        <dbReference type="ARBA" id="ARBA00004496"/>
    </source>
</evidence>
<dbReference type="Gene3D" id="3.30.2130.30">
    <property type="match status" value="1"/>
</dbReference>
<dbReference type="PROSITE" id="PS50206">
    <property type="entry name" value="RHODANESE_3"/>
    <property type="match status" value="1"/>
</dbReference>
<evidence type="ECO:0000256" key="4">
    <source>
        <dbReference type="ARBA" id="ARBA00022679"/>
    </source>
</evidence>
<dbReference type="GO" id="GO:0004810">
    <property type="term" value="F:CCA tRNA nucleotidyltransferase activity"/>
    <property type="evidence" value="ECO:0007669"/>
    <property type="project" value="InterPro"/>
</dbReference>
<dbReference type="SMART" id="SM00981">
    <property type="entry name" value="THUMP"/>
    <property type="match status" value="1"/>
</dbReference>
<proteinExistence type="inferred from homology"/>
<dbReference type="GO" id="GO:0016722">
    <property type="term" value="F:oxidoreductase activity, acting on metal ions"/>
    <property type="evidence" value="ECO:0007669"/>
    <property type="project" value="InterPro"/>
</dbReference>
<dbReference type="Pfam" id="PF02568">
    <property type="entry name" value="ThiI"/>
    <property type="match status" value="1"/>
</dbReference>
<sequence length="483" mass="54003">MKFVVRLHAEITIKSRSVRKRYGKVLTNNLRKILAPVDDSVYVKWLWDRIEVSADGDDSQVRSEINEILQNTPGISWFAEVIERPLTDFDAIAELVGEHWLKRLPGNSFAVRVKRKGNHEFNSQQLERYIGGYLLERVPDTSVNLSNPDLDIALQITNKIVHLVGERVNGLGGFPIPTQETVLSLLSGGFDSGVATYEFIRRGARTHFCFFNLGGDAHEVAVRQIAYYLWKRYSSSHPIKFISVDFAPIVDDILTNVDNGQMGVVLKRQMLRAADKVARYVKAQALVTGEAMGQVSSQTLSNLKVIDQATSALVLRPLISKDKQEIVDEAKRIGTEPLAKSIPEYCGVISNKPTVKAIPAVIEAEEAKLNKDLLEQVVQASNVLSMQDIATQTDAELALPDTTTELSSQTIIIDIRNDEEIETAPLSVEVEVIEIPFFKLASQFAELDQSREYLLYCDQGIMSRMQALLLHESGYNNVSVYKP</sequence>
<evidence type="ECO:0000256" key="10">
    <source>
        <dbReference type="ARBA" id="ARBA00023284"/>
    </source>
</evidence>
<feature type="binding site" evidence="11">
    <location>
        <position position="267"/>
    </location>
    <ligand>
        <name>ATP</name>
        <dbReference type="ChEBI" id="CHEBI:30616"/>
    </ligand>
</feature>